<protein>
    <submittedName>
        <fullName evidence="14">Sodium channel protein Nach</fullName>
    </submittedName>
</protein>
<evidence type="ECO:0000256" key="10">
    <source>
        <dbReference type="ARBA" id="ARBA00023201"/>
    </source>
</evidence>
<keyword evidence="7" id="KW-0915">Sodium</keyword>
<accession>E2BV58</accession>
<evidence type="ECO:0000256" key="12">
    <source>
        <dbReference type="RuleBase" id="RU000679"/>
    </source>
</evidence>
<keyword evidence="9 13" id="KW-0472">Membrane</keyword>
<evidence type="ECO:0000256" key="7">
    <source>
        <dbReference type="ARBA" id="ARBA00023053"/>
    </source>
</evidence>
<keyword evidence="4 12" id="KW-0894">Sodium channel</keyword>
<evidence type="ECO:0000256" key="2">
    <source>
        <dbReference type="ARBA" id="ARBA00007193"/>
    </source>
</evidence>
<keyword evidence="5 12" id="KW-0812">Transmembrane</keyword>
<keyword evidence="10 12" id="KW-0739">Sodium transport</keyword>
<dbReference type="PANTHER" id="PTHR11690:SF253">
    <property type="entry name" value="PICKPOCKET 18-RELATED"/>
    <property type="match status" value="1"/>
</dbReference>
<sequence length="511" mass="60431">MWAEGDWIKPKNQVKHAWTTRNSRKSRRKFHCSFFKVLLKYLKFYCQYSSLAGIKYLANSRTWPESFHANVTNLSVDEILALLRQLGNQYTSEFQMDKNRNEEVHQLLMTYYKEDYDMIDIMKTLSPQCSTMLLKCKLHGSIRNCSTLFAFRKTQDGFCCIFNYAREEDDIPVIKDGSVPIEVYKIYDLGIDRGLTVFIEPFLDDYFYPMLPIAGWKVIIFDPHDFPDVTSGGVKEILAIPRSETYIDIIASSFFSTRAIEGYPIKKRKCIFSKEIRTLYAGTSYTYSDCIVDCKIHDVQKICGCRPFFYPRRGKHEYSFRICNNMDLECLARYKSKWWSVYPNEDKQEEVETSKKEWGLHCHNCYPVCEDISYDALSSKSYMSPGRYQTDFLWNVTIENQALLHIYFSRYGSLRLRQDVVYYWYELMSDIGGICGVFIGFSLISVVEFLYFVALVFREMLCKGWVIKDEDHERKSQSQPIRTIYWSELLPRSWQAAPYYPDYILKKRTRY</sequence>
<evidence type="ECO:0000256" key="9">
    <source>
        <dbReference type="ARBA" id="ARBA00023136"/>
    </source>
</evidence>
<reference evidence="14 15" key="1">
    <citation type="journal article" date="2010" name="Science">
        <title>Genomic comparison of the ants Camponotus floridanus and Harpegnathos saltator.</title>
        <authorList>
            <person name="Bonasio R."/>
            <person name="Zhang G."/>
            <person name="Ye C."/>
            <person name="Mutti N.S."/>
            <person name="Fang X."/>
            <person name="Qin N."/>
            <person name="Donahue G."/>
            <person name="Yang P."/>
            <person name="Li Q."/>
            <person name="Li C."/>
            <person name="Zhang P."/>
            <person name="Huang Z."/>
            <person name="Berger S.L."/>
            <person name="Reinberg D."/>
            <person name="Wang J."/>
            <person name="Liebig J."/>
        </authorList>
    </citation>
    <scope>NUCLEOTIDE SEQUENCE [LARGE SCALE GENOMIC DNA]</scope>
    <source>
        <strain evidence="14 15">R22 G/1</strain>
    </source>
</reference>
<dbReference type="InParanoid" id="E2BV58"/>
<name>E2BV58_HARSA</name>
<dbReference type="OMA" id="NLSFHCY"/>
<dbReference type="Gene3D" id="1.10.287.770">
    <property type="entry name" value="YojJ-like"/>
    <property type="match status" value="1"/>
</dbReference>
<keyword evidence="11 12" id="KW-0407">Ion channel</keyword>
<proteinExistence type="inferred from homology"/>
<dbReference type="GO" id="GO:0015280">
    <property type="term" value="F:ligand-gated sodium channel activity"/>
    <property type="evidence" value="ECO:0007669"/>
    <property type="project" value="TreeGrafter"/>
</dbReference>
<evidence type="ECO:0000313" key="15">
    <source>
        <dbReference type="Proteomes" id="UP000008237"/>
    </source>
</evidence>
<feature type="transmembrane region" description="Helical" evidence="13">
    <location>
        <begin position="437"/>
        <end position="457"/>
    </location>
</feature>
<keyword evidence="3 12" id="KW-0813">Transport</keyword>
<dbReference type="OrthoDB" id="6436100at2759"/>
<evidence type="ECO:0000256" key="8">
    <source>
        <dbReference type="ARBA" id="ARBA00023065"/>
    </source>
</evidence>
<dbReference type="PANTHER" id="PTHR11690">
    <property type="entry name" value="AMILORIDE-SENSITIVE SODIUM CHANNEL-RELATED"/>
    <property type="match status" value="1"/>
</dbReference>
<dbReference type="Gene3D" id="2.60.470.10">
    <property type="entry name" value="Acid-sensing ion channels like domains"/>
    <property type="match status" value="1"/>
</dbReference>
<dbReference type="GO" id="GO:0005886">
    <property type="term" value="C:plasma membrane"/>
    <property type="evidence" value="ECO:0007669"/>
    <property type="project" value="TreeGrafter"/>
</dbReference>
<dbReference type="PRINTS" id="PR01078">
    <property type="entry name" value="AMINACHANNEL"/>
</dbReference>
<evidence type="ECO:0000256" key="1">
    <source>
        <dbReference type="ARBA" id="ARBA00004141"/>
    </source>
</evidence>
<evidence type="ECO:0000256" key="4">
    <source>
        <dbReference type="ARBA" id="ARBA00022461"/>
    </source>
</evidence>
<comment type="subcellular location">
    <subcellularLocation>
        <location evidence="1">Membrane</location>
        <topology evidence="1">Multi-pass membrane protein</topology>
    </subcellularLocation>
</comment>
<evidence type="ECO:0000256" key="6">
    <source>
        <dbReference type="ARBA" id="ARBA00022989"/>
    </source>
</evidence>
<dbReference type="InterPro" id="IPR001873">
    <property type="entry name" value="ENaC"/>
</dbReference>
<dbReference type="Pfam" id="PF00858">
    <property type="entry name" value="ASC"/>
    <property type="match status" value="1"/>
</dbReference>
<keyword evidence="15" id="KW-1185">Reference proteome</keyword>
<organism evidence="15">
    <name type="scientific">Harpegnathos saltator</name>
    <name type="common">Jerdon's jumping ant</name>
    <dbReference type="NCBI Taxonomy" id="610380"/>
    <lineage>
        <taxon>Eukaryota</taxon>
        <taxon>Metazoa</taxon>
        <taxon>Ecdysozoa</taxon>
        <taxon>Arthropoda</taxon>
        <taxon>Hexapoda</taxon>
        <taxon>Insecta</taxon>
        <taxon>Pterygota</taxon>
        <taxon>Neoptera</taxon>
        <taxon>Endopterygota</taxon>
        <taxon>Hymenoptera</taxon>
        <taxon>Apocrita</taxon>
        <taxon>Aculeata</taxon>
        <taxon>Formicoidea</taxon>
        <taxon>Formicidae</taxon>
        <taxon>Ponerinae</taxon>
        <taxon>Ponerini</taxon>
        <taxon>Harpegnathos</taxon>
    </lineage>
</organism>
<dbReference type="Proteomes" id="UP000008237">
    <property type="component" value="Unassembled WGS sequence"/>
</dbReference>
<evidence type="ECO:0000313" key="14">
    <source>
        <dbReference type="EMBL" id="EFN80350.1"/>
    </source>
</evidence>
<comment type="similarity">
    <text evidence="2 12">Belongs to the amiloride-sensitive sodium channel (TC 1.A.6) family.</text>
</comment>
<evidence type="ECO:0000256" key="13">
    <source>
        <dbReference type="SAM" id="Phobius"/>
    </source>
</evidence>
<evidence type="ECO:0000256" key="11">
    <source>
        <dbReference type="ARBA" id="ARBA00023303"/>
    </source>
</evidence>
<keyword evidence="8 12" id="KW-0406">Ion transport</keyword>
<keyword evidence="6 13" id="KW-1133">Transmembrane helix</keyword>
<dbReference type="EMBL" id="GL450824">
    <property type="protein sequence ID" value="EFN80350.1"/>
    <property type="molecule type" value="Genomic_DNA"/>
</dbReference>
<evidence type="ECO:0000256" key="5">
    <source>
        <dbReference type="ARBA" id="ARBA00022692"/>
    </source>
</evidence>
<gene>
    <name evidence="14" type="ORF">EAI_14695</name>
</gene>
<evidence type="ECO:0000256" key="3">
    <source>
        <dbReference type="ARBA" id="ARBA00022448"/>
    </source>
</evidence>
<dbReference type="AlphaFoldDB" id="E2BV58"/>